<dbReference type="InterPro" id="IPR003735">
    <property type="entry name" value="Metal_Tscrpt_repr"/>
</dbReference>
<dbReference type="GO" id="GO:0045892">
    <property type="term" value="P:negative regulation of DNA-templated transcription"/>
    <property type="evidence" value="ECO:0007669"/>
    <property type="project" value="UniProtKB-ARBA"/>
</dbReference>
<dbReference type="Gene3D" id="1.20.58.1000">
    <property type="entry name" value="Metal-sensitive repressor, helix protomer"/>
    <property type="match status" value="1"/>
</dbReference>
<evidence type="ECO:0000256" key="1">
    <source>
        <dbReference type="SAM" id="MobiDB-lite"/>
    </source>
</evidence>
<organism evidence="2 3">
    <name type="scientific">Desmospora activa DSM 45169</name>
    <dbReference type="NCBI Taxonomy" id="1121389"/>
    <lineage>
        <taxon>Bacteria</taxon>
        <taxon>Bacillati</taxon>
        <taxon>Bacillota</taxon>
        <taxon>Bacilli</taxon>
        <taxon>Bacillales</taxon>
        <taxon>Thermoactinomycetaceae</taxon>
        <taxon>Desmospora</taxon>
    </lineage>
</organism>
<name>A0A2T4ZBI4_9BACL</name>
<feature type="compositionally biased region" description="Basic and acidic residues" evidence="1">
    <location>
        <begin position="17"/>
        <end position="30"/>
    </location>
</feature>
<comment type="caution">
    <text evidence="2">The sequence shown here is derived from an EMBL/GenBank/DDBJ whole genome shotgun (WGS) entry which is preliminary data.</text>
</comment>
<accession>A0A2T4ZBI4</accession>
<gene>
    <name evidence="2" type="ORF">C8J48_1858</name>
</gene>
<feature type="region of interest" description="Disordered" evidence="1">
    <location>
        <begin position="1"/>
        <end position="30"/>
    </location>
</feature>
<dbReference type="Proteomes" id="UP000241639">
    <property type="component" value="Unassembled WGS sequence"/>
</dbReference>
<keyword evidence="2" id="KW-0238">DNA-binding</keyword>
<evidence type="ECO:0000313" key="2">
    <source>
        <dbReference type="EMBL" id="PTM59253.1"/>
    </source>
</evidence>
<protein>
    <submittedName>
        <fullName evidence="2">DNA-binding FrmR family transcriptional regulator</fullName>
    </submittedName>
</protein>
<dbReference type="InterPro" id="IPR038390">
    <property type="entry name" value="Metal_Tscrpt_repr_sf"/>
</dbReference>
<evidence type="ECO:0000313" key="3">
    <source>
        <dbReference type="Proteomes" id="UP000241639"/>
    </source>
</evidence>
<dbReference type="PANTHER" id="PTHR33677">
    <property type="entry name" value="TRANSCRIPTIONAL REPRESSOR FRMR-RELATED"/>
    <property type="match status" value="1"/>
</dbReference>
<dbReference type="OrthoDB" id="9811244at2"/>
<dbReference type="AlphaFoldDB" id="A0A2T4ZBI4"/>
<dbReference type="GO" id="GO:0046872">
    <property type="term" value="F:metal ion binding"/>
    <property type="evidence" value="ECO:0007669"/>
    <property type="project" value="InterPro"/>
</dbReference>
<dbReference type="EMBL" id="PZZP01000001">
    <property type="protein sequence ID" value="PTM59253.1"/>
    <property type="molecule type" value="Genomic_DNA"/>
</dbReference>
<sequence>MAEEGKQQKTTLELEQECDHTHEGKIPDPLKENLIRRMNRIEGQVKGVRSMIERDVYCDDILNQMSAVQSALHSVSRLLLESHIHTCVIERLKEGDQEVTAEFMKTVSKLMK</sequence>
<keyword evidence="3" id="KW-1185">Reference proteome</keyword>
<reference evidence="2 3" key="1">
    <citation type="submission" date="2018-04" db="EMBL/GenBank/DDBJ databases">
        <title>Genomic Encyclopedia of Archaeal and Bacterial Type Strains, Phase II (KMG-II): from individual species to whole genera.</title>
        <authorList>
            <person name="Goeker M."/>
        </authorList>
    </citation>
    <scope>NUCLEOTIDE SEQUENCE [LARGE SCALE GENOMIC DNA]</scope>
    <source>
        <strain evidence="2 3">DSM 45169</strain>
    </source>
</reference>
<dbReference type="CDD" id="cd10152">
    <property type="entry name" value="SaCsoR-like_DUF156"/>
    <property type="match status" value="1"/>
</dbReference>
<proteinExistence type="predicted"/>
<dbReference type="RefSeq" id="WP_107726097.1">
    <property type="nucleotide sequence ID" value="NZ_PZZP01000001.1"/>
</dbReference>
<dbReference type="Pfam" id="PF02583">
    <property type="entry name" value="Trns_repr_metal"/>
    <property type="match status" value="1"/>
</dbReference>
<dbReference type="GO" id="GO:0003677">
    <property type="term" value="F:DNA binding"/>
    <property type="evidence" value="ECO:0007669"/>
    <property type="project" value="UniProtKB-KW"/>
</dbReference>
<dbReference type="PANTHER" id="PTHR33677:SF3">
    <property type="entry name" value="COPPER-SENSING TRANSCRIPTIONAL REPRESSOR RICR"/>
    <property type="match status" value="1"/>
</dbReference>